<evidence type="ECO:0000313" key="3">
    <source>
        <dbReference type="Proteomes" id="UP000034680"/>
    </source>
</evidence>
<feature type="signal peptide" evidence="1">
    <location>
        <begin position="1"/>
        <end position="16"/>
    </location>
</feature>
<dbReference type="AlphaFoldDB" id="A0A0G2FFL2"/>
<reference evidence="2 3" key="1">
    <citation type="submission" date="2015-05" db="EMBL/GenBank/DDBJ databases">
        <title>Distinctive expansion of gene families associated with plant cell wall degradation and secondary metabolism in the genomes of grapevine trunk pathogens.</title>
        <authorList>
            <person name="Lawrence D.P."/>
            <person name="Travadon R."/>
            <person name="Rolshausen P.E."/>
            <person name="Baumgartner K."/>
        </authorList>
    </citation>
    <scope>NUCLEOTIDE SEQUENCE [LARGE SCALE GENOMIC DNA]</scope>
    <source>
        <strain evidence="2">DA912</strain>
    </source>
</reference>
<accession>A0A0G2FFL2</accession>
<evidence type="ECO:0000313" key="2">
    <source>
        <dbReference type="EMBL" id="KKY32901.1"/>
    </source>
</evidence>
<evidence type="ECO:0008006" key="4">
    <source>
        <dbReference type="Google" id="ProtNLM"/>
    </source>
</evidence>
<protein>
    <recommendedName>
        <fullName evidence="4">LysM domain-containing protein</fullName>
    </recommendedName>
</protein>
<keyword evidence="1" id="KW-0732">Signal</keyword>
<name>A0A0G2FFL2_9PEZI</name>
<sequence length="157" mass="17148">MHSIIIQWLLAGAVAAVATGKARRQDGPIDPGTAADCTYWETALDTSYTCVYYQDIWGISAAELLDSNPGVKADCSGIKVGNAHCAVENDNCDKIVRAYSTFIFANFQLWNSDVKPDCSGLWNTDDPASHNHNYDAAGLDVQLERTYANPARGNLWM</sequence>
<proteinExistence type="predicted"/>
<evidence type="ECO:0000256" key="1">
    <source>
        <dbReference type="SAM" id="SignalP"/>
    </source>
</evidence>
<comment type="caution">
    <text evidence="2">The sequence shown here is derived from an EMBL/GenBank/DDBJ whole genome shotgun (WGS) entry which is preliminary data.</text>
</comment>
<dbReference type="EMBL" id="LCUC01000271">
    <property type="protein sequence ID" value="KKY32901.1"/>
    <property type="molecule type" value="Genomic_DNA"/>
</dbReference>
<keyword evidence="3" id="KW-1185">Reference proteome</keyword>
<dbReference type="Proteomes" id="UP000034680">
    <property type="component" value="Unassembled WGS sequence"/>
</dbReference>
<reference evidence="2 3" key="2">
    <citation type="submission" date="2015-05" db="EMBL/GenBank/DDBJ databases">
        <authorList>
            <person name="Morales-Cruz A."/>
            <person name="Amrine K.C."/>
            <person name="Cantu D."/>
        </authorList>
    </citation>
    <scope>NUCLEOTIDE SEQUENCE [LARGE SCALE GENOMIC DNA]</scope>
    <source>
        <strain evidence="2">DA912</strain>
    </source>
</reference>
<dbReference type="OrthoDB" id="2281372at2759"/>
<organism evidence="2 3">
    <name type="scientific">Diaporthe ampelina</name>
    <dbReference type="NCBI Taxonomy" id="1214573"/>
    <lineage>
        <taxon>Eukaryota</taxon>
        <taxon>Fungi</taxon>
        <taxon>Dikarya</taxon>
        <taxon>Ascomycota</taxon>
        <taxon>Pezizomycotina</taxon>
        <taxon>Sordariomycetes</taxon>
        <taxon>Sordariomycetidae</taxon>
        <taxon>Diaporthales</taxon>
        <taxon>Diaporthaceae</taxon>
        <taxon>Diaporthe</taxon>
    </lineage>
</organism>
<feature type="chain" id="PRO_5002544062" description="LysM domain-containing protein" evidence="1">
    <location>
        <begin position="17"/>
        <end position="157"/>
    </location>
</feature>
<gene>
    <name evidence="2" type="ORF">UCDDA912_g07129</name>
</gene>